<dbReference type="AlphaFoldDB" id="A2F131"/>
<dbReference type="VEuPathDB" id="TrichDB:TVAG_324960"/>
<reference evidence="1" key="1">
    <citation type="submission" date="2006-10" db="EMBL/GenBank/DDBJ databases">
        <authorList>
            <person name="Amadeo P."/>
            <person name="Zhao Q."/>
            <person name="Wortman J."/>
            <person name="Fraser-Liggett C."/>
            <person name="Carlton J."/>
        </authorList>
    </citation>
    <scope>NUCLEOTIDE SEQUENCE</scope>
    <source>
        <strain evidence="1">G3</strain>
    </source>
</reference>
<keyword evidence="2" id="KW-1185">Reference proteome</keyword>
<evidence type="ECO:0000313" key="2">
    <source>
        <dbReference type="Proteomes" id="UP000001542"/>
    </source>
</evidence>
<reference evidence="1" key="2">
    <citation type="journal article" date="2007" name="Science">
        <title>Draft genome sequence of the sexually transmitted pathogen Trichomonas vaginalis.</title>
        <authorList>
            <person name="Carlton J.M."/>
            <person name="Hirt R.P."/>
            <person name="Silva J.C."/>
            <person name="Delcher A.L."/>
            <person name="Schatz M."/>
            <person name="Zhao Q."/>
            <person name="Wortman J.R."/>
            <person name="Bidwell S.L."/>
            <person name="Alsmark U.C.M."/>
            <person name="Besteiro S."/>
            <person name="Sicheritz-Ponten T."/>
            <person name="Noel C.J."/>
            <person name="Dacks J.B."/>
            <person name="Foster P.G."/>
            <person name="Simillion C."/>
            <person name="Van de Peer Y."/>
            <person name="Miranda-Saavedra D."/>
            <person name="Barton G.J."/>
            <person name="Westrop G.D."/>
            <person name="Mueller S."/>
            <person name="Dessi D."/>
            <person name="Fiori P.L."/>
            <person name="Ren Q."/>
            <person name="Paulsen I."/>
            <person name="Zhang H."/>
            <person name="Bastida-Corcuera F.D."/>
            <person name="Simoes-Barbosa A."/>
            <person name="Brown M.T."/>
            <person name="Hayes R.D."/>
            <person name="Mukherjee M."/>
            <person name="Okumura C.Y."/>
            <person name="Schneider R."/>
            <person name="Smith A.J."/>
            <person name="Vanacova S."/>
            <person name="Villalvazo M."/>
            <person name="Haas B.J."/>
            <person name="Pertea M."/>
            <person name="Feldblyum T.V."/>
            <person name="Utterback T.R."/>
            <person name="Shu C.L."/>
            <person name="Osoegawa K."/>
            <person name="de Jong P.J."/>
            <person name="Hrdy I."/>
            <person name="Horvathova L."/>
            <person name="Zubacova Z."/>
            <person name="Dolezal P."/>
            <person name="Malik S.B."/>
            <person name="Logsdon J.M. Jr."/>
            <person name="Henze K."/>
            <person name="Gupta A."/>
            <person name="Wang C.C."/>
            <person name="Dunne R.L."/>
            <person name="Upcroft J.A."/>
            <person name="Upcroft P."/>
            <person name="White O."/>
            <person name="Salzberg S.L."/>
            <person name="Tang P."/>
            <person name="Chiu C.-H."/>
            <person name="Lee Y.-S."/>
            <person name="Embley T.M."/>
            <person name="Coombs G.H."/>
            <person name="Mottram J.C."/>
            <person name="Tachezy J."/>
            <person name="Fraser-Liggett C.M."/>
            <person name="Johnson P.J."/>
        </authorList>
    </citation>
    <scope>NUCLEOTIDE SEQUENCE [LARGE SCALE GENOMIC DNA]</scope>
    <source>
        <strain evidence="1">G3</strain>
    </source>
</reference>
<sequence>MKLYRLPEYREVMRKTQDFGGIDPEMLKEKSNINGCCGAGDPYIAATVFDLILQDMKITYHNISITDQSMLTYYAYNGYIPSLNLHPDGLLMADQTKINTSVFGQFREINSSKLVKGKFKWLHHLNYRLPKEFLLEIYRHCPRDDINVKNYFPRLSDFEIDEYERKMKKNQK</sequence>
<protein>
    <submittedName>
        <fullName evidence="1">Uncharacterized protein</fullName>
    </submittedName>
</protein>
<dbReference type="EMBL" id="DS113569">
    <property type="protein sequence ID" value="EAY01382.1"/>
    <property type="molecule type" value="Genomic_DNA"/>
</dbReference>
<evidence type="ECO:0000313" key="1">
    <source>
        <dbReference type="EMBL" id="EAY01382.1"/>
    </source>
</evidence>
<dbReference type="Proteomes" id="UP000001542">
    <property type="component" value="Unassembled WGS sequence"/>
</dbReference>
<gene>
    <name evidence="1" type="ORF">TVAG_324960</name>
</gene>
<name>A2F131_TRIV3</name>
<dbReference type="VEuPathDB" id="TrichDB:TVAGG3_0814960"/>
<organism evidence="1 2">
    <name type="scientific">Trichomonas vaginalis (strain ATCC PRA-98 / G3)</name>
    <dbReference type="NCBI Taxonomy" id="412133"/>
    <lineage>
        <taxon>Eukaryota</taxon>
        <taxon>Metamonada</taxon>
        <taxon>Parabasalia</taxon>
        <taxon>Trichomonadida</taxon>
        <taxon>Trichomonadidae</taxon>
        <taxon>Trichomonas</taxon>
    </lineage>
</organism>
<dbReference type="RefSeq" id="XP_001330230.1">
    <property type="nucleotide sequence ID" value="XM_001330195.1"/>
</dbReference>
<accession>A2F131</accession>
<dbReference type="InParanoid" id="A2F131"/>
<proteinExistence type="predicted"/>
<dbReference type="KEGG" id="tva:4759208"/>